<name>A0ABQ9GMR7_9NEOP</name>
<dbReference type="EMBL" id="JARBHB010000011">
    <property type="protein sequence ID" value="KAJ8873319.1"/>
    <property type="molecule type" value="Genomic_DNA"/>
</dbReference>
<reference evidence="1 2" key="1">
    <citation type="submission" date="2023-02" db="EMBL/GenBank/DDBJ databases">
        <title>LHISI_Scaffold_Assembly.</title>
        <authorList>
            <person name="Stuart O.P."/>
            <person name="Cleave R."/>
            <person name="Magrath M.J.L."/>
            <person name="Mikheyev A.S."/>
        </authorList>
    </citation>
    <scope>NUCLEOTIDE SEQUENCE [LARGE SCALE GENOMIC DNA]</scope>
    <source>
        <strain evidence="1">Daus_M_001</strain>
        <tissue evidence="1">Leg muscle</tissue>
    </source>
</reference>
<evidence type="ECO:0000313" key="1">
    <source>
        <dbReference type="EMBL" id="KAJ8873319.1"/>
    </source>
</evidence>
<proteinExistence type="predicted"/>
<keyword evidence="2" id="KW-1185">Reference proteome</keyword>
<gene>
    <name evidence="1" type="ORF">PR048_026953</name>
</gene>
<dbReference type="Proteomes" id="UP001159363">
    <property type="component" value="Chromosome 10"/>
</dbReference>
<comment type="caution">
    <text evidence="1">The sequence shown here is derived from an EMBL/GenBank/DDBJ whole genome shotgun (WGS) entry which is preliminary data.</text>
</comment>
<evidence type="ECO:0000313" key="2">
    <source>
        <dbReference type="Proteomes" id="UP001159363"/>
    </source>
</evidence>
<accession>A0ABQ9GMR7</accession>
<sequence>MPNKLDKFGVKYWLAVDAKNLYILNDFPYLDKYAIWPAARPLGEHVMLRLMEPFFDKGINSQTGSTILCETYNYPSQKQWHGPDNLPREGDKNVLSLSTLHIEVDIDQQTEKKIPETSKFYNGTGYGVDIAY</sequence>
<protein>
    <submittedName>
        <fullName evidence="1">Uncharacterized protein</fullName>
    </submittedName>
</protein>
<organism evidence="1 2">
    <name type="scientific">Dryococelus australis</name>
    <dbReference type="NCBI Taxonomy" id="614101"/>
    <lineage>
        <taxon>Eukaryota</taxon>
        <taxon>Metazoa</taxon>
        <taxon>Ecdysozoa</taxon>
        <taxon>Arthropoda</taxon>
        <taxon>Hexapoda</taxon>
        <taxon>Insecta</taxon>
        <taxon>Pterygota</taxon>
        <taxon>Neoptera</taxon>
        <taxon>Polyneoptera</taxon>
        <taxon>Phasmatodea</taxon>
        <taxon>Verophasmatodea</taxon>
        <taxon>Anareolatae</taxon>
        <taxon>Phasmatidae</taxon>
        <taxon>Eurycanthinae</taxon>
        <taxon>Dryococelus</taxon>
    </lineage>
</organism>